<sequence length="180" mass="20609">MLILTISQSYFQIYGAILARSNVDLFLETIPNILVDFSVAAKVVNCFFNSKKMKKLLITLEKDWIKFKSEAEIKILNEHGVRAKKMTLTYFSVICGTITPFMLIPLVPIIYNNFAPVNGTLPKQMLYAQYDYLFNLQVNYYPVLIHSYIATFAFINDIIAIDTMCMFFVQHGCALFSIIG</sequence>
<comment type="caution">
    <text evidence="2">The sequence shown here is derived from an EMBL/GenBank/DDBJ whole genome shotgun (WGS) entry which is preliminary data.</text>
</comment>
<gene>
    <name evidence="2" type="ORF">HCN44_001333</name>
</gene>
<keyword evidence="1" id="KW-1133">Transmembrane helix</keyword>
<proteinExistence type="predicted"/>
<accession>A0A835CU91</accession>
<dbReference type="Proteomes" id="UP000639338">
    <property type="component" value="Unassembled WGS sequence"/>
</dbReference>
<keyword evidence="1" id="KW-0472">Membrane</keyword>
<evidence type="ECO:0000256" key="1">
    <source>
        <dbReference type="SAM" id="Phobius"/>
    </source>
</evidence>
<feature type="transmembrane region" description="Helical" evidence="1">
    <location>
        <begin position="140"/>
        <end position="161"/>
    </location>
</feature>
<dbReference type="EMBL" id="JACMRX010000001">
    <property type="protein sequence ID" value="KAF7996182.1"/>
    <property type="molecule type" value="Genomic_DNA"/>
</dbReference>
<organism evidence="2 3">
    <name type="scientific">Aphidius gifuensis</name>
    <name type="common">Parasitoid wasp</name>
    <dbReference type="NCBI Taxonomy" id="684658"/>
    <lineage>
        <taxon>Eukaryota</taxon>
        <taxon>Metazoa</taxon>
        <taxon>Ecdysozoa</taxon>
        <taxon>Arthropoda</taxon>
        <taxon>Hexapoda</taxon>
        <taxon>Insecta</taxon>
        <taxon>Pterygota</taxon>
        <taxon>Neoptera</taxon>
        <taxon>Endopterygota</taxon>
        <taxon>Hymenoptera</taxon>
        <taxon>Apocrita</taxon>
        <taxon>Ichneumonoidea</taxon>
        <taxon>Braconidae</taxon>
        <taxon>Aphidiinae</taxon>
        <taxon>Aphidius</taxon>
    </lineage>
</organism>
<evidence type="ECO:0000313" key="3">
    <source>
        <dbReference type="Proteomes" id="UP000639338"/>
    </source>
</evidence>
<feature type="transmembrane region" description="Helical" evidence="1">
    <location>
        <begin position="88"/>
        <end position="111"/>
    </location>
</feature>
<reference evidence="2 3" key="1">
    <citation type="submission" date="2020-08" db="EMBL/GenBank/DDBJ databases">
        <title>Aphidius gifuensis genome sequencing and assembly.</title>
        <authorList>
            <person name="Du Z."/>
        </authorList>
    </citation>
    <scope>NUCLEOTIDE SEQUENCE [LARGE SCALE GENOMIC DNA]</scope>
    <source>
        <strain evidence="2">YNYX2018</strain>
        <tissue evidence="2">Adults</tissue>
    </source>
</reference>
<protein>
    <recommendedName>
        <fullName evidence="4">Odorant receptor</fullName>
    </recommendedName>
</protein>
<dbReference type="OrthoDB" id="6614360at2759"/>
<keyword evidence="3" id="KW-1185">Reference proteome</keyword>
<name>A0A835CU91_APHGI</name>
<dbReference type="AlphaFoldDB" id="A0A835CU91"/>
<keyword evidence="1" id="KW-0812">Transmembrane</keyword>
<evidence type="ECO:0000313" key="2">
    <source>
        <dbReference type="EMBL" id="KAF7996182.1"/>
    </source>
</evidence>
<evidence type="ECO:0008006" key="4">
    <source>
        <dbReference type="Google" id="ProtNLM"/>
    </source>
</evidence>